<evidence type="ECO:0000259" key="1">
    <source>
        <dbReference type="Pfam" id="PF08533"/>
    </source>
</evidence>
<gene>
    <name evidence="2" type="ORF">JCM19231_1587</name>
</gene>
<dbReference type="InterPro" id="IPR017853">
    <property type="entry name" value="GH"/>
</dbReference>
<dbReference type="Proteomes" id="UP000031671">
    <property type="component" value="Unassembled WGS sequence"/>
</dbReference>
<keyword evidence="2" id="KW-0808">Transferase</keyword>
<organism evidence="2 3">
    <name type="scientific">Vibrio ishigakensis</name>
    <dbReference type="NCBI Taxonomy" id="1481914"/>
    <lineage>
        <taxon>Bacteria</taxon>
        <taxon>Pseudomonadati</taxon>
        <taxon>Pseudomonadota</taxon>
        <taxon>Gammaproteobacteria</taxon>
        <taxon>Vibrionales</taxon>
        <taxon>Vibrionaceae</taxon>
        <taxon>Vibrio</taxon>
    </lineage>
</organism>
<dbReference type="InterPro" id="IPR013739">
    <property type="entry name" value="Beta_galactosidase_C"/>
</dbReference>
<dbReference type="GO" id="GO:0004565">
    <property type="term" value="F:beta-galactosidase activity"/>
    <property type="evidence" value="ECO:0007669"/>
    <property type="project" value="InterPro"/>
</dbReference>
<evidence type="ECO:0000313" key="2">
    <source>
        <dbReference type="EMBL" id="GAM59105.1"/>
    </source>
</evidence>
<keyword evidence="2" id="KW-0328">Glycosyltransferase</keyword>
<accession>A0A0B8NX23</accession>
<proteinExistence type="predicted"/>
<evidence type="ECO:0000313" key="3">
    <source>
        <dbReference type="Proteomes" id="UP000031671"/>
    </source>
</evidence>
<dbReference type="AlphaFoldDB" id="A0A0B8NX23"/>
<dbReference type="Gene3D" id="3.20.20.80">
    <property type="entry name" value="Glycosidases"/>
    <property type="match status" value="1"/>
</dbReference>
<protein>
    <submittedName>
        <fullName evidence="2">Putative sucrose phosphorylase</fullName>
        <ecNumber evidence="2">2.4.1.7</ecNumber>
    </submittedName>
</protein>
<name>A0A0B8NX23_9VIBR</name>
<dbReference type="GO" id="GO:0006012">
    <property type="term" value="P:galactose metabolic process"/>
    <property type="evidence" value="ECO:0007669"/>
    <property type="project" value="InterPro"/>
</dbReference>
<comment type="caution">
    <text evidence="2">The sequence shown here is derived from an EMBL/GenBank/DDBJ whole genome shotgun (WGS) entry which is preliminary data.</text>
</comment>
<dbReference type="Pfam" id="PF08533">
    <property type="entry name" value="Glyco_hydro_42C"/>
    <property type="match status" value="1"/>
</dbReference>
<dbReference type="Gene3D" id="2.60.40.1180">
    <property type="entry name" value="Golgi alpha-mannosidase II"/>
    <property type="match status" value="1"/>
</dbReference>
<reference evidence="2 3" key="2">
    <citation type="submission" date="2015-01" db="EMBL/GenBank/DDBJ databases">
        <authorList>
            <consortium name="NBRP consortium"/>
            <person name="Sawabe T."/>
            <person name="Meirelles P."/>
            <person name="Feng G."/>
            <person name="Sayaka M."/>
            <person name="Hattori M."/>
            <person name="Ohkuma M."/>
        </authorList>
    </citation>
    <scope>NUCLEOTIDE SEQUENCE [LARGE SCALE GENOMIC DNA]</scope>
    <source>
        <strain evidence="3">JCM 19231</strain>
    </source>
</reference>
<feature type="domain" description="Beta-galactosidase C-terminal" evidence="1">
    <location>
        <begin position="201"/>
        <end position="237"/>
    </location>
</feature>
<reference evidence="2 3" key="1">
    <citation type="submission" date="2015-01" db="EMBL/GenBank/DDBJ databases">
        <title>Vibrio sp. C1 JCM 19231 whole genome shotgun sequence.</title>
        <authorList>
            <person name="Sawabe T."/>
            <person name="Meirelles P."/>
            <person name="Feng G."/>
            <person name="Sayaka M."/>
            <person name="Hattori M."/>
            <person name="Ohkuma M."/>
        </authorList>
    </citation>
    <scope>NUCLEOTIDE SEQUENCE [LARGE SCALE GENOMIC DNA]</scope>
    <source>
        <strain evidence="3">JCM 19231</strain>
    </source>
</reference>
<dbReference type="EMBL" id="BBRZ01000124">
    <property type="protein sequence ID" value="GAM59105.1"/>
    <property type="molecule type" value="Genomic_DNA"/>
</dbReference>
<dbReference type="InterPro" id="IPR013780">
    <property type="entry name" value="Glyco_hydro_b"/>
</dbReference>
<dbReference type="EC" id="2.4.1.7" evidence="2"/>
<dbReference type="SUPFAM" id="SSF51445">
    <property type="entry name" value="(Trans)glycosidases"/>
    <property type="match status" value="1"/>
</dbReference>
<sequence>MTQEAMDSLEQGKKTTYFNFLASHDGIGVRPTEGILSNEDRAMMCAEVERKGGRVNYKNNGDGTQSPYELNINYLSAITEPSDSIDTKVAKFVAAQSILLSFIGVPAIYYHSFLGSENDVQGMLDSGINRRINREKFALDAIEQELEQAGSLRNGVYSKLTELLSIRKQQQAFSPSSSQQVLELGDGLFGLKRGEGAEAIYFVVNITEKSQQVTLPQGGSDLVSGQAMDAQFELNPYQFVWLKQQ</sequence>
<keyword evidence="3" id="KW-1185">Reference proteome</keyword>
<dbReference type="GO" id="GO:0009018">
    <property type="term" value="F:sucrose phosphorylase activity"/>
    <property type="evidence" value="ECO:0007669"/>
    <property type="project" value="UniProtKB-EC"/>
</dbReference>